<feature type="active site" description="Proton donor 2" evidence="14">
    <location>
        <position position="511"/>
    </location>
</feature>
<dbReference type="InterPro" id="IPR001548">
    <property type="entry name" value="Peptidase_M2"/>
</dbReference>
<feature type="disulfide bond" evidence="17 19">
    <location>
        <begin position="348"/>
        <end position="366"/>
    </location>
</feature>
<dbReference type="GO" id="GO:0008237">
    <property type="term" value="F:metallopeptidase activity"/>
    <property type="evidence" value="ECO:0007669"/>
    <property type="project" value="UniProtKB-KW"/>
</dbReference>
<comment type="cofactor">
    <cofactor evidence="20">
        <name>Zn(2+)</name>
        <dbReference type="ChEBI" id="CHEBI:29105"/>
    </cofactor>
    <text evidence="20">Binds 1 zinc ion per subunit.</text>
</comment>
<feature type="binding site" evidence="16">
    <location>
        <position position="383"/>
    </location>
    <ligand>
        <name>Zn(2+)</name>
        <dbReference type="ChEBI" id="CHEBI:29105"/>
        <label>1</label>
        <note>catalytic</note>
    </ligand>
</feature>
<keyword evidence="9 17" id="KW-1015">Disulfide bond</keyword>
<dbReference type="EC" id="3.4.-.-" evidence="20"/>
<dbReference type="Gene3D" id="1.10.1370.30">
    <property type="match status" value="2"/>
</dbReference>
<keyword evidence="7 16" id="KW-0862">Zinc</keyword>
<feature type="binding site" evidence="18">
    <location>
        <position position="407"/>
    </location>
    <ligand>
        <name>Zn(2+)</name>
        <dbReference type="ChEBI" id="CHEBI:29105"/>
        <label>2</label>
        <note>catalytic</note>
    </ligand>
</feature>
<feature type="binding site" evidence="16">
    <location>
        <position position="407"/>
    </location>
    <ligand>
        <name>Zn(2+)</name>
        <dbReference type="ChEBI" id="CHEBI:29105"/>
        <label>1</label>
        <note>catalytic</note>
    </ligand>
</feature>
<evidence type="ECO:0000256" key="9">
    <source>
        <dbReference type="ARBA" id="ARBA00023157"/>
    </source>
</evidence>
<dbReference type="FunFam" id="1.10.1370.30:FF:000004">
    <property type="entry name" value="Angiotensin-converting enzyme"/>
    <property type="match status" value="1"/>
</dbReference>
<evidence type="ECO:0000256" key="7">
    <source>
        <dbReference type="ARBA" id="ARBA00022833"/>
    </source>
</evidence>
<feature type="binding site" evidence="16">
    <location>
        <position position="379"/>
    </location>
    <ligand>
        <name>Zn(2+)</name>
        <dbReference type="ChEBI" id="CHEBI:29105"/>
        <label>1</label>
        <note>catalytic</note>
    </ligand>
</feature>
<dbReference type="GO" id="GO:0004180">
    <property type="term" value="F:carboxypeptidase activity"/>
    <property type="evidence" value="ECO:0007669"/>
    <property type="project" value="UniProtKB-KW"/>
</dbReference>
<comment type="catalytic activity">
    <reaction evidence="11">
        <text>Release of a C-terminal dipeptide, oligopeptide-|-Xaa-Yaa, when Xaa is not Pro, and Yaa is neither Asp nor Glu. Thus, conversion of angiotensin I to angiotensin II, with increase in vasoconstrictor activity, but no action on angiotensin II.</text>
        <dbReference type="EC" id="3.4.15.1"/>
    </reaction>
</comment>
<keyword evidence="8 20" id="KW-0482">Metalloprotease</keyword>
<evidence type="ECO:0000256" key="5">
    <source>
        <dbReference type="ARBA" id="ARBA00022729"/>
    </source>
</evidence>
<keyword evidence="4 16" id="KW-0479">Metal-binding</keyword>
<feature type="binding site" evidence="18">
    <location>
        <position position="383"/>
    </location>
    <ligand>
        <name>Zn(2+)</name>
        <dbReference type="ChEBI" id="CHEBI:29105"/>
        <label>2</label>
        <note>catalytic</note>
    </ligand>
</feature>
<dbReference type="CDD" id="cd06461">
    <property type="entry name" value="M2_ACE"/>
    <property type="match status" value="1"/>
</dbReference>
<dbReference type="SUPFAM" id="SSF55486">
    <property type="entry name" value="Metalloproteases ('zincins'), catalytic domain"/>
    <property type="match status" value="1"/>
</dbReference>
<keyword evidence="6 20" id="KW-0378">Hydrolase</keyword>
<dbReference type="OrthoDB" id="10029630at2759"/>
<dbReference type="PROSITE" id="PS52011">
    <property type="entry name" value="PEPTIDASE_M2"/>
    <property type="match status" value="1"/>
</dbReference>
<evidence type="ECO:0000256" key="14">
    <source>
        <dbReference type="PIRSR" id="PIRSR601548-11"/>
    </source>
</evidence>
<feature type="signal peptide" evidence="21">
    <location>
        <begin position="1"/>
        <end position="20"/>
    </location>
</feature>
<name>A0A8J2S7K1_9CRUS</name>
<dbReference type="EMBL" id="CAKKLH010000309">
    <property type="protein sequence ID" value="CAH0111023.1"/>
    <property type="molecule type" value="Genomic_DNA"/>
</dbReference>
<keyword evidence="10 20" id="KW-0325">Glycoprotein</keyword>
<evidence type="ECO:0000313" key="22">
    <source>
        <dbReference type="EMBL" id="CAH0111023.1"/>
    </source>
</evidence>
<comment type="similarity">
    <text evidence="1 19 20">Belongs to the peptidase M2 family.</text>
</comment>
<evidence type="ECO:0000256" key="12">
    <source>
        <dbReference type="ARBA" id="ARBA00039858"/>
    </source>
</evidence>
<protein>
    <recommendedName>
        <fullName evidence="12 20">Angiotensin-converting enzyme</fullName>
        <ecNumber evidence="20">3.4.-.-</ecNumber>
    </recommendedName>
</protein>
<evidence type="ECO:0000256" key="21">
    <source>
        <dbReference type="SAM" id="SignalP"/>
    </source>
</evidence>
<dbReference type="AlphaFoldDB" id="A0A8J2S7K1"/>
<keyword evidence="5 21" id="KW-0732">Signal</keyword>
<dbReference type="Pfam" id="PF01401">
    <property type="entry name" value="Peptidase_M2"/>
    <property type="match status" value="1"/>
</dbReference>
<evidence type="ECO:0000313" key="23">
    <source>
        <dbReference type="Proteomes" id="UP000789390"/>
    </source>
</evidence>
<evidence type="ECO:0000256" key="19">
    <source>
        <dbReference type="PROSITE-ProRule" id="PRU01355"/>
    </source>
</evidence>
<reference evidence="22" key="1">
    <citation type="submission" date="2021-11" db="EMBL/GenBank/DDBJ databases">
        <authorList>
            <person name="Schell T."/>
        </authorList>
    </citation>
    <scope>NUCLEOTIDE SEQUENCE</scope>
    <source>
        <strain evidence="22">M5</strain>
    </source>
</reference>
<accession>A0A8J2S7K1</accession>
<evidence type="ECO:0000256" key="10">
    <source>
        <dbReference type="ARBA" id="ARBA00023180"/>
    </source>
</evidence>
<dbReference type="Proteomes" id="UP000789390">
    <property type="component" value="Unassembled WGS sequence"/>
</dbReference>
<evidence type="ECO:0000256" key="15">
    <source>
        <dbReference type="PIRSR" id="PIRSR601548-2"/>
    </source>
</evidence>
<dbReference type="PANTHER" id="PTHR10514">
    <property type="entry name" value="ANGIOTENSIN-CONVERTING ENZYME"/>
    <property type="match status" value="1"/>
</dbReference>
<feature type="binding site" evidence="15">
    <location>
        <position position="520"/>
    </location>
    <ligand>
        <name>chloride</name>
        <dbReference type="ChEBI" id="CHEBI:17996"/>
        <label>1</label>
    </ligand>
</feature>
<evidence type="ECO:0000256" key="8">
    <source>
        <dbReference type="ARBA" id="ARBA00023049"/>
    </source>
</evidence>
<dbReference type="GO" id="GO:0006508">
    <property type="term" value="P:proteolysis"/>
    <property type="evidence" value="ECO:0007669"/>
    <property type="project" value="UniProtKB-KW"/>
</dbReference>
<keyword evidence="2 20" id="KW-0121">Carboxypeptidase</keyword>
<organism evidence="22 23">
    <name type="scientific">Daphnia galeata</name>
    <dbReference type="NCBI Taxonomy" id="27404"/>
    <lineage>
        <taxon>Eukaryota</taxon>
        <taxon>Metazoa</taxon>
        <taxon>Ecdysozoa</taxon>
        <taxon>Arthropoda</taxon>
        <taxon>Crustacea</taxon>
        <taxon>Branchiopoda</taxon>
        <taxon>Diplostraca</taxon>
        <taxon>Cladocera</taxon>
        <taxon>Anomopoda</taxon>
        <taxon>Daphniidae</taxon>
        <taxon>Daphnia</taxon>
    </lineage>
</organism>
<keyword evidence="3 20" id="KW-0645">Protease</keyword>
<evidence type="ECO:0000256" key="11">
    <source>
        <dbReference type="ARBA" id="ARBA00036868"/>
    </source>
</evidence>
<evidence type="ECO:0000256" key="4">
    <source>
        <dbReference type="ARBA" id="ARBA00022723"/>
    </source>
</evidence>
<feature type="chain" id="PRO_5035153240" description="Angiotensin-converting enzyme" evidence="21">
    <location>
        <begin position="21"/>
        <end position="621"/>
    </location>
</feature>
<evidence type="ECO:0000256" key="20">
    <source>
        <dbReference type="RuleBase" id="RU361144"/>
    </source>
</evidence>
<dbReference type="PROSITE" id="PS51257">
    <property type="entry name" value="PROKAR_LIPOPROTEIN"/>
    <property type="match status" value="1"/>
</dbReference>
<keyword evidence="23" id="KW-1185">Reference proteome</keyword>
<dbReference type="GO" id="GO:0005886">
    <property type="term" value="C:plasma membrane"/>
    <property type="evidence" value="ECO:0007669"/>
    <property type="project" value="TreeGrafter"/>
</dbReference>
<evidence type="ECO:0000256" key="3">
    <source>
        <dbReference type="ARBA" id="ARBA00022670"/>
    </source>
</evidence>
<feature type="active site" description="Proton acceptor 2" evidence="14">
    <location>
        <position position="380"/>
    </location>
</feature>
<feature type="active site" description="Proton acceptor 1" evidence="13">
    <location>
        <position position="380"/>
    </location>
</feature>
<feature type="binding site" evidence="15">
    <location>
        <position position="222"/>
    </location>
    <ligand>
        <name>chloride</name>
        <dbReference type="ChEBI" id="CHEBI:17996"/>
        <label>1</label>
    </ligand>
</feature>
<sequence length="621" mass="72331">MKMETLQISIFLLACSLSACWTLPSIRKNENDLESEARDYLAEIDRLTSQKCYESTVAEWDYATDINTQNEKAKLKMSLELAKLTKEIWTNVTITFKERQDFKDPDLLRKLKKIRVLGSAALPDDEYKKYAQLETSMTKHYSTTKVCPFETREACIYSLEPDLTKIMRESRYEGALRHFWTQWHDKSGGPIKKSYKQFIEISNQAAKLNNFNDMGELWLTAYESETIKDDVEQLWQTLKPLYQNIHAYVRAKLRNVYGDQFSDDGLIPAHLLGNMWAQSWENIYSLMVPYPKKSSIDVTQEMIKQGYTPLKMFQVADEFFTSMGLIPMPNEFWKQSLIEKPKNREVVCHASAWDFCNGKDFRIKQCTRVTTKDLVIVHHEMGHIQYQLQYKHQPYIYREGANPGFHEAVGDTIALSVITPKHLRKIGLLDKTVPIDDHETSINFLFAMALEKIAFLPFSYLIDKYRWDIFDGTVDESQYNTHWWKLRKEYQGIKPPSVRTEEHFDAGAKFHIPANVEYLRYFVSTVIQFQFHRSLCTEASQYSPEDPAKPLHNCDIYGSKVAGAKLADGLSMGSSRKWPEIMKVMTGQEKMDASAIREYFKPLEDWLTSVNEKMRETPGWN</sequence>
<dbReference type="GO" id="GO:0008241">
    <property type="term" value="F:peptidyl-dipeptidase activity"/>
    <property type="evidence" value="ECO:0007669"/>
    <property type="project" value="UniProtKB-EC"/>
</dbReference>
<feature type="binding site" evidence="18">
    <location>
        <position position="379"/>
    </location>
    <ligand>
        <name>Zn(2+)</name>
        <dbReference type="ChEBI" id="CHEBI:29105"/>
        <label>2</label>
        <note>catalytic</note>
    </ligand>
</feature>
<gene>
    <name evidence="22" type="ORF">DGAL_LOCUS14632</name>
</gene>
<dbReference type="GO" id="GO:0046872">
    <property type="term" value="F:metal ion binding"/>
    <property type="evidence" value="ECO:0007669"/>
    <property type="project" value="UniProtKB-KW"/>
</dbReference>
<comment type="caution">
    <text evidence="22">The sequence shown here is derived from an EMBL/GenBank/DDBJ whole genome shotgun (WGS) entry which is preliminary data.</text>
</comment>
<feature type="disulfide bond" evidence="19">
    <location>
        <begin position="147"/>
        <end position="155"/>
    </location>
</feature>
<evidence type="ECO:0000256" key="13">
    <source>
        <dbReference type="PIRSR" id="PIRSR601548-1"/>
    </source>
</evidence>
<evidence type="ECO:0000256" key="17">
    <source>
        <dbReference type="PIRSR" id="PIRSR601548-4"/>
    </source>
</evidence>
<evidence type="ECO:0000256" key="18">
    <source>
        <dbReference type="PIRSR" id="PIRSR601548-8"/>
    </source>
</evidence>
<dbReference type="PRINTS" id="PR00791">
    <property type="entry name" value="PEPDIPTASEA"/>
</dbReference>
<evidence type="ECO:0000256" key="6">
    <source>
        <dbReference type="ARBA" id="ARBA00022801"/>
    </source>
</evidence>
<dbReference type="PANTHER" id="PTHR10514:SF27">
    <property type="entry name" value="ANGIOTENSIN-CONVERTING ENZYME"/>
    <property type="match status" value="1"/>
</dbReference>
<feature type="disulfide bond" evidence="17 19">
    <location>
        <begin position="536"/>
        <end position="554"/>
    </location>
</feature>
<evidence type="ECO:0000256" key="1">
    <source>
        <dbReference type="ARBA" id="ARBA00008139"/>
    </source>
</evidence>
<proteinExistence type="inferred from homology"/>
<feature type="active site" description="Proton donor 1" evidence="13">
    <location>
        <position position="511"/>
    </location>
</feature>
<evidence type="ECO:0000256" key="16">
    <source>
        <dbReference type="PIRSR" id="PIRSR601548-3"/>
    </source>
</evidence>
<evidence type="ECO:0000256" key="2">
    <source>
        <dbReference type="ARBA" id="ARBA00022645"/>
    </source>
</evidence>